<name>A0ACA9L557_9GLOM</name>
<sequence length="56" mass="6190">AFINLLRTVHEENIILVYNCEDSINEISSSKLQPPLLALLLSLYSISVSTVSISDL</sequence>
<accession>A0ACA9L557</accession>
<protein>
    <submittedName>
        <fullName evidence="1">11749_t:CDS:1</fullName>
    </submittedName>
</protein>
<feature type="non-terminal residue" evidence="1">
    <location>
        <position position="1"/>
    </location>
</feature>
<organism evidence="1 2">
    <name type="scientific">Scutellospora calospora</name>
    <dbReference type="NCBI Taxonomy" id="85575"/>
    <lineage>
        <taxon>Eukaryota</taxon>
        <taxon>Fungi</taxon>
        <taxon>Fungi incertae sedis</taxon>
        <taxon>Mucoromycota</taxon>
        <taxon>Glomeromycotina</taxon>
        <taxon>Glomeromycetes</taxon>
        <taxon>Diversisporales</taxon>
        <taxon>Gigasporaceae</taxon>
        <taxon>Scutellospora</taxon>
    </lineage>
</organism>
<gene>
    <name evidence="1" type="ORF">SCALOS_LOCUS3613</name>
</gene>
<proteinExistence type="predicted"/>
<keyword evidence="2" id="KW-1185">Reference proteome</keyword>
<evidence type="ECO:0000313" key="2">
    <source>
        <dbReference type="Proteomes" id="UP000789860"/>
    </source>
</evidence>
<comment type="caution">
    <text evidence="1">The sequence shown here is derived from an EMBL/GenBank/DDBJ whole genome shotgun (WGS) entry which is preliminary data.</text>
</comment>
<evidence type="ECO:0000313" key="1">
    <source>
        <dbReference type="EMBL" id="CAG8509963.1"/>
    </source>
</evidence>
<dbReference type="EMBL" id="CAJVPM010004167">
    <property type="protein sequence ID" value="CAG8509963.1"/>
    <property type="molecule type" value="Genomic_DNA"/>
</dbReference>
<dbReference type="Proteomes" id="UP000789860">
    <property type="component" value="Unassembled WGS sequence"/>
</dbReference>
<reference evidence="1" key="1">
    <citation type="submission" date="2021-06" db="EMBL/GenBank/DDBJ databases">
        <authorList>
            <person name="Kallberg Y."/>
            <person name="Tangrot J."/>
            <person name="Rosling A."/>
        </authorList>
    </citation>
    <scope>NUCLEOTIDE SEQUENCE</scope>
    <source>
        <strain evidence="1">AU212A</strain>
    </source>
</reference>